<dbReference type="InterPro" id="IPR004089">
    <property type="entry name" value="MCPsignal_dom"/>
</dbReference>
<dbReference type="SUPFAM" id="SSF58104">
    <property type="entry name" value="Methyl-accepting chemotaxis protein (MCP) signaling domain"/>
    <property type="match status" value="1"/>
</dbReference>
<dbReference type="Gene3D" id="3.30.450.20">
    <property type="entry name" value="PAS domain"/>
    <property type="match status" value="1"/>
</dbReference>
<name>A0AA45WWK2_9CLOT</name>
<evidence type="ECO:0000256" key="6">
    <source>
        <dbReference type="ARBA" id="ARBA00023136"/>
    </source>
</evidence>
<dbReference type="SMART" id="SM00283">
    <property type="entry name" value="MA"/>
    <property type="match status" value="1"/>
</dbReference>
<dbReference type="GO" id="GO:0006935">
    <property type="term" value="P:chemotaxis"/>
    <property type="evidence" value="ECO:0007669"/>
    <property type="project" value="UniProtKB-KW"/>
</dbReference>
<keyword evidence="6 9" id="KW-0472">Membrane</keyword>
<evidence type="ECO:0000256" key="1">
    <source>
        <dbReference type="ARBA" id="ARBA00004651"/>
    </source>
</evidence>
<evidence type="ECO:0000259" key="10">
    <source>
        <dbReference type="PROSITE" id="PS50111"/>
    </source>
</evidence>
<keyword evidence="2" id="KW-1003">Cell membrane</keyword>
<feature type="transmembrane region" description="Helical" evidence="9">
    <location>
        <begin position="286"/>
        <end position="305"/>
    </location>
</feature>
<dbReference type="InterPro" id="IPR033479">
    <property type="entry name" value="dCache_1"/>
</dbReference>
<dbReference type="Gene3D" id="1.10.287.950">
    <property type="entry name" value="Methyl-accepting chemotaxis protein"/>
    <property type="match status" value="1"/>
</dbReference>
<keyword evidence="5 9" id="KW-1133">Transmembrane helix</keyword>
<dbReference type="GO" id="GO:0007165">
    <property type="term" value="P:signal transduction"/>
    <property type="evidence" value="ECO:0007669"/>
    <property type="project" value="UniProtKB-KW"/>
</dbReference>
<gene>
    <name evidence="11" type="ORF">SAMN06296020_10869</name>
</gene>
<evidence type="ECO:0000256" key="8">
    <source>
        <dbReference type="PROSITE-ProRule" id="PRU00284"/>
    </source>
</evidence>
<dbReference type="CDD" id="cd12914">
    <property type="entry name" value="PDC1_DGC_like"/>
    <property type="match status" value="1"/>
</dbReference>
<keyword evidence="12" id="KW-1185">Reference proteome</keyword>
<dbReference type="AlphaFoldDB" id="A0AA45WWK2"/>
<keyword evidence="4 9" id="KW-0812">Transmembrane</keyword>
<keyword evidence="7 8" id="KW-0807">Transducer</keyword>
<evidence type="ECO:0000313" key="11">
    <source>
        <dbReference type="EMBL" id="SMP60210.1"/>
    </source>
</evidence>
<dbReference type="CDD" id="cd12912">
    <property type="entry name" value="PDC2_MCP_like"/>
    <property type="match status" value="1"/>
</dbReference>
<dbReference type="Pfam" id="PF00015">
    <property type="entry name" value="MCPsignal"/>
    <property type="match status" value="1"/>
</dbReference>
<organism evidence="11 12">
    <name type="scientific">Anoxynatronum buryatiense</name>
    <dbReference type="NCBI Taxonomy" id="489973"/>
    <lineage>
        <taxon>Bacteria</taxon>
        <taxon>Bacillati</taxon>
        <taxon>Bacillota</taxon>
        <taxon>Clostridia</taxon>
        <taxon>Eubacteriales</taxon>
        <taxon>Clostridiaceae</taxon>
        <taxon>Anoxynatronum</taxon>
    </lineage>
</organism>
<feature type="domain" description="Methyl-accepting transducer" evidence="10">
    <location>
        <begin position="384"/>
        <end position="641"/>
    </location>
</feature>
<comment type="caution">
    <text evidence="11">The sequence shown here is derived from an EMBL/GenBank/DDBJ whole genome shotgun (WGS) entry which is preliminary data.</text>
</comment>
<evidence type="ECO:0000313" key="12">
    <source>
        <dbReference type="Proteomes" id="UP001158066"/>
    </source>
</evidence>
<dbReference type="PROSITE" id="PS50111">
    <property type="entry name" value="CHEMOTAXIS_TRANSDUC_2"/>
    <property type="match status" value="1"/>
</dbReference>
<evidence type="ECO:0000256" key="5">
    <source>
        <dbReference type="ARBA" id="ARBA00022989"/>
    </source>
</evidence>
<comment type="subcellular location">
    <subcellularLocation>
        <location evidence="1">Cell membrane</location>
        <topology evidence="1">Multi-pass membrane protein</topology>
    </subcellularLocation>
</comment>
<dbReference type="PANTHER" id="PTHR32089">
    <property type="entry name" value="METHYL-ACCEPTING CHEMOTAXIS PROTEIN MCPB"/>
    <property type="match status" value="1"/>
</dbReference>
<evidence type="ECO:0000256" key="9">
    <source>
        <dbReference type="SAM" id="Phobius"/>
    </source>
</evidence>
<dbReference type="EMBL" id="FXUF01000008">
    <property type="protein sequence ID" value="SMP60210.1"/>
    <property type="molecule type" value="Genomic_DNA"/>
</dbReference>
<sequence length="670" mass="72380">MKSIKSRLILSFAAIILVISTTMGLIAIRITSETVIQDAYDTLMNTARQEAKYIEAVRDGELQYIAGLAQNSIITDETVSEADRVAFMVSEAHRAGYISFALTDRQGGSVSLDGSGATTDVGDRDYFKGAMQGTPTASDILISRVTNSPIVIFAAPIHRNGEQIGVFFGAKDAMFMSELAKAISFGETGYGYMVNDQGTIVAHSNIEYVLNQENFIERAKTEPELKEIADVLGGKVINRIPGNGEYDLDGIGRRVGFFPVEGSPWNVVVGVETDEILAEVNALRNILVIVVLAALLIGVAVVYVVSNNIAKPILAVTGTIQKQEQLDFRIDEHSPTMRYLERADEIGIITRAIKAMEDNVRSFIVKTAGAAEQVAASSEELSATSAQSATASDEVAKTIEEIARGASEQAKDTEISAENVDKMGRMLDQNQQLMLELNQAVGEIEKNKEEGFIILKDLVAKTAQSNEANETVADIINSNHQSAERIEQASAMIQSISDQTNLLALNAAIEAARAGEAGRGFAVVADEIRKLAEQSKSFNDEIKMVIDELRNKSTNAVGTMQQVKEIVSSQTKSVHETEVRFNTIASSIDTSQQVMAKLNETTENMNTSLAKLVQLMQNLSAIAEENAAGTEEASASVEEQSASMAEIANASDGLTQIAEELQEIISKFQV</sequence>
<evidence type="ECO:0000256" key="3">
    <source>
        <dbReference type="ARBA" id="ARBA00022500"/>
    </source>
</evidence>
<evidence type="ECO:0000256" key="4">
    <source>
        <dbReference type="ARBA" id="ARBA00022692"/>
    </source>
</evidence>
<reference evidence="11" key="1">
    <citation type="submission" date="2017-05" db="EMBL/GenBank/DDBJ databases">
        <authorList>
            <person name="Varghese N."/>
            <person name="Submissions S."/>
        </authorList>
    </citation>
    <scope>NUCLEOTIDE SEQUENCE</scope>
    <source>
        <strain evidence="11">Su22</strain>
    </source>
</reference>
<evidence type="ECO:0000256" key="7">
    <source>
        <dbReference type="ARBA" id="ARBA00023224"/>
    </source>
</evidence>
<dbReference type="PANTHER" id="PTHR32089:SF112">
    <property type="entry name" value="LYSOZYME-LIKE PROTEIN-RELATED"/>
    <property type="match status" value="1"/>
</dbReference>
<proteinExistence type="predicted"/>
<dbReference type="RefSeq" id="WP_283409558.1">
    <property type="nucleotide sequence ID" value="NZ_FXUF01000008.1"/>
</dbReference>
<protein>
    <submittedName>
        <fullName evidence="11">Methyl-accepting chemotaxis sensory transducer with Cache sensor</fullName>
    </submittedName>
</protein>
<accession>A0AA45WWK2</accession>
<dbReference type="Pfam" id="PF02743">
    <property type="entry name" value="dCache_1"/>
    <property type="match status" value="1"/>
</dbReference>
<evidence type="ECO:0000256" key="2">
    <source>
        <dbReference type="ARBA" id="ARBA00022475"/>
    </source>
</evidence>
<dbReference type="GO" id="GO:0005886">
    <property type="term" value="C:plasma membrane"/>
    <property type="evidence" value="ECO:0007669"/>
    <property type="project" value="UniProtKB-SubCell"/>
</dbReference>
<keyword evidence="3" id="KW-0145">Chemotaxis</keyword>
<dbReference type="Proteomes" id="UP001158066">
    <property type="component" value="Unassembled WGS sequence"/>
</dbReference>